<dbReference type="AlphaFoldDB" id="A0A1G9DPP6"/>
<protein>
    <recommendedName>
        <fullName evidence="3">Uracil DNA glycosylase superfamily protein</fullName>
    </recommendedName>
</protein>
<organism evidence="1 2">
    <name type="scientific">Microbulbifer yueqingensis</name>
    <dbReference type="NCBI Taxonomy" id="658219"/>
    <lineage>
        <taxon>Bacteria</taxon>
        <taxon>Pseudomonadati</taxon>
        <taxon>Pseudomonadota</taxon>
        <taxon>Gammaproteobacteria</taxon>
        <taxon>Cellvibrionales</taxon>
        <taxon>Microbulbiferaceae</taxon>
        <taxon>Microbulbifer</taxon>
    </lineage>
</organism>
<sequence length="164" mass="18421">MTKAASEQVTSVGYLGAARPRLALYLPHRPNGLAQLARAPSSQELVAANSNHWRKIVTLLSKVTSPDADDWRSFRDEELFLQTALCFAPALSHTALWHWIGGKDNLKRFSTLNHHAQPLPDCPTVSIDPDRHLLLTPYPDYRQLSNSVVENIRTALGQHGFYRQ</sequence>
<evidence type="ECO:0000313" key="1">
    <source>
        <dbReference type="EMBL" id="SDK65836.1"/>
    </source>
</evidence>
<dbReference type="EMBL" id="FNFH01000006">
    <property type="protein sequence ID" value="SDK65836.1"/>
    <property type="molecule type" value="Genomic_DNA"/>
</dbReference>
<proteinExistence type="predicted"/>
<accession>A0A1G9DPP6</accession>
<dbReference type="Pfam" id="PF22098">
    <property type="entry name" value="DUF6942"/>
    <property type="match status" value="1"/>
</dbReference>
<keyword evidence="2" id="KW-1185">Reference proteome</keyword>
<dbReference type="STRING" id="658219.SAMN05216212_2904"/>
<dbReference type="RefSeq" id="WP_091515856.1">
    <property type="nucleotide sequence ID" value="NZ_FNFH01000006.1"/>
</dbReference>
<gene>
    <name evidence="1" type="ORF">SAMN05216212_2904</name>
</gene>
<evidence type="ECO:0000313" key="2">
    <source>
        <dbReference type="Proteomes" id="UP000199305"/>
    </source>
</evidence>
<dbReference type="OrthoDB" id="6077837at2"/>
<reference evidence="2" key="1">
    <citation type="submission" date="2016-10" db="EMBL/GenBank/DDBJ databases">
        <authorList>
            <person name="Varghese N."/>
            <person name="Submissions S."/>
        </authorList>
    </citation>
    <scope>NUCLEOTIDE SEQUENCE [LARGE SCALE GENOMIC DNA]</scope>
    <source>
        <strain evidence="2">CGMCC 1.10658</strain>
    </source>
</reference>
<dbReference type="Proteomes" id="UP000199305">
    <property type="component" value="Unassembled WGS sequence"/>
</dbReference>
<evidence type="ECO:0008006" key="3">
    <source>
        <dbReference type="Google" id="ProtNLM"/>
    </source>
</evidence>
<name>A0A1G9DPP6_9GAMM</name>
<dbReference type="InterPro" id="IPR054222">
    <property type="entry name" value="DUF6942"/>
</dbReference>